<dbReference type="AlphaFoldDB" id="X7EDZ8"/>
<accession>X7EDZ8</accession>
<dbReference type="EMBL" id="JALZ01000028">
    <property type="protein sequence ID" value="ETX13386.1"/>
    <property type="molecule type" value="Genomic_DNA"/>
</dbReference>
<dbReference type="PANTHER" id="PTHR16943:SF8">
    <property type="entry name" value="2-METHYLCITRATE DEHYDRATASE"/>
    <property type="match status" value="1"/>
</dbReference>
<dbReference type="SUPFAM" id="SSF103378">
    <property type="entry name" value="2-methylcitrate dehydratase PrpD"/>
    <property type="match status" value="1"/>
</dbReference>
<evidence type="ECO:0000259" key="3">
    <source>
        <dbReference type="Pfam" id="PF19305"/>
    </source>
</evidence>
<evidence type="ECO:0000313" key="5">
    <source>
        <dbReference type="Proteomes" id="UP000022447"/>
    </source>
</evidence>
<evidence type="ECO:0000256" key="1">
    <source>
        <dbReference type="ARBA" id="ARBA00006174"/>
    </source>
</evidence>
<dbReference type="eggNOG" id="COG2079">
    <property type="taxonomic scope" value="Bacteria"/>
</dbReference>
<feature type="domain" description="MmgE/PrpD N-terminal" evidence="2">
    <location>
        <begin position="8"/>
        <end position="180"/>
    </location>
</feature>
<dbReference type="PANTHER" id="PTHR16943">
    <property type="entry name" value="2-METHYLCITRATE DEHYDRATASE-RELATED"/>
    <property type="match status" value="1"/>
</dbReference>
<protein>
    <submittedName>
        <fullName evidence="4">2-methylcitrate dehydratase</fullName>
    </submittedName>
</protein>
<dbReference type="Gene3D" id="3.30.1330.120">
    <property type="entry name" value="2-methylcitrate dehydratase PrpD"/>
    <property type="match status" value="1"/>
</dbReference>
<evidence type="ECO:0000259" key="2">
    <source>
        <dbReference type="Pfam" id="PF03972"/>
    </source>
</evidence>
<dbReference type="InterPro" id="IPR036148">
    <property type="entry name" value="MmgE/PrpD_sf"/>
</dbReference>
<dbReference type="InterPro" id="IPR045337">
    <property type="entry name" value="MmgE_PrpD_C"/>
</dbReference>
<evidence type="ECO:0000313" key="4">
    <source>
        <dbReference type="EMBL" id="ETX13386.1"/>
    </source>
</evidence>
<name>X7EDZ8_9RHOB</name>
<dbReference type="GO" id="GO:0016829">
    <property type="term" value="F:lyase activity"/>
    <property type="evidence" value="ECO:0007669"/>
    <property type="project" value="InterPro"/>
</dbReference>
<organism evidence="4 5">
    <name type="scientific">Roseivivax halodurans JCM 10272</name>
    <dbReference type="NCBI Taxonomy" id="1449350"/>
    <lineage>
        <taxon>Bacteria</taxon>
        <taxon>Pseudomonadati</taxon>
        <taxon>Pseudomonadota</taxon>
        <taxon>Alphaproteobacteria</taxon>
        <taxon>Rhodobacterales</taxon>
        <taxon>Roseobacteraceae</taxon>
        <taxon>Roseivivax</taxon>
    </lineage>
</organism>
<dbReference type="Proteomes" id="UP000022447">
    <property type="component" value="Unassembled WGS sequence"/>
</dbReference>
<dbReference type="InterPro" id="IPR005656">
    <property type="entry name" value="MmgE_PrpD"/>
</dbReference>
<dbReference type="Gene3D" id="1.10.4100.10">
    <property type="entry name" value="2-methylcitrate dehydratase PrpD"/>
    <property type="match status" value="1"/>
</dbReference>
<keyword evidence="5" id="KW-1185">Reference proteome</keyword>
<feature type="domain" description="MmgE/PrpD C-terminal" evidence="3">
    <location>
        <begin position="204"/>
        <end position="369"/>
    </location>
</feature>
<comment type="caution">
    <text evidence="4">The sequence shown here is derived from an EMBL/GenBank/DDBJ whole genome shotgun (WGS) entry which is preliminary data.</text>
</comment>
<dbReference type="Pfam" id="PF19305">
    <property type="entry name" value="MmgE_PrpD_C"/>
    <property type="match status" value="1"/>
</dbReference>
<dbReference type="InterPro" id="IPR042183">
    <property type="entry name" value="MmgE/PrpD_sf_1"/>
</dbReference>
<dbReference type="InterPro" id="IPR045336">
    <property type="entry name" value="MmgE_PrpD_N"/>
</dbReference>
<gene>
    <name evidence="4" type="ORF">OCH239_10725</name>
</gene>
<dbReference type="Pfam" id="PF03972">
    <property type="entry name" value="MmgE_PrpD_N"/>
    <property type="match status" value="1"/>
</dbReference>
<proteinExistence type="inferred from homology"/>
<dbReference type="PATRIC" id="fig|1449350.3.peg.3473"/>
<dbReference type="STRING" id="1449350.OCH239_10725"/>
<dbReference type="InterPro" id="IPR042188">
    <property type="entry name" value="MmgE/PrpD_sf_2"/>
</dbReference>
<sequence>MTYVDGASGSPRHAALLNGTASHTIEFDDIFRDGGYHPGSPTISAALAVAQAEGSSVEAFHRAVIGGYEVGCRIAIALQPSHYRNWHITATVGTMGAAVSTAMLKGCSAEGIAHAIAIASSFAGGHQENLQGQGQTKPMHCGHAAEAGVLAGLAAAEGVTGSPGSLDAPHGYAAATSDGTGNWQAGLEGLNEWTSISRMTFKNYGCCGHIFPALDGINAMRVEHGFDPGDIAEVEIHGYGPTVSICDRMDVQSARDARFSLQYCAAALLHTGAVRMAAFSPETLGRDDIRAFMDRVIVTEDATIAAAYPARRQARLVITLNSGVVIEHFQPTRKGDPDDPLTDAELFEKYDELTAGVLDAGAAERLRDVIMTGDELPGLVLIKTRQLSAA</sequence>
<comment type="similarity">
    <text evidence="1">Belongs to the PrpD family.</text>
</comment>
<reference evidence="4 5" key="1">
    <citation type="submission" date="2014-01" db="EMBL/GenBank/DDBJ databases">
        <title>Roseivivax halodurans JCM 10272 Genome Sequencing.</title>
        <authorList>
            <person name="Lai Q."/>
            <person name="Li G."/>
            <person name="Shao Z."/>
        </authorList>
    </citation>
    <scope>NUCLEOTIDE SEQUENCE [LARGE SCALE GENOMIC DNA]</scope>
    <source>
        <strain evidence="4 5">JCM 10272</strain>
    </source>
</reference>